<dbReference type="Proteomes" id="UP001066276">
    <property type="component" value="Chromosome 7"/>
</dbReference>
<evidence type="ECO:0000313" key="1">
    <source>
        <dbReference type="EMBL" id="KAJ1130268.1"/>
    </source>
</evidence>
<comment type="caution">
    <text evidence="1">The sequence shown here is derived from an EMBL/GenBank/DDBJ whole genome shotgun (WGS) entry which is preliminary data.</text>
</comment>
<reference evidence="1" key="1">
    <citation type="journal article" date="2022" name="bioRxiv">
        <title>Sequencing and chromosome-scale assembly of the giantPleurodeles waltlgenome.</title>
        <authorList>
            <person name="Brown T."/>
            <person name="Elewa A."/>
            <person name="Iarovenko S."/>
            <person name="Subramanian E."/>
            <person name="Araus A.J."/>
            <person name="Petzold A."/>
            <person name="Susuki M."/>
            <person name="Suzuki K.-i.T."/>
            <person name="Hayashi T."/>
            <person name="Toyoda A."/>
            <person name="Oliveira C."/>
            <person name="Osipova E."/>
            <person name="Leigh N.D."/>
            <person name="Simon A."/>
            <person name="Yun M.H."/>
        </authorList>
    </citation>
    <scope>NUCLEOTIDE SEQUENCE</scope>
    <source>
        <strain evidence="1">20211129_DDA</strain>
        <tissue evidence="1">Liver</tissue>
    </source>
</reference>
<evidence type="ECO:0000313" key="2">
    <source>
        <dbReference type="Proteomes" id="UP001066276"/>
    </source>
</evidence>
<sequence length="74" mass="8164">MAYCASSRAVGIAISAVTPPLLDVKLAYVGLEVYYRTDPGQRHEAVTPPLLDVKLAYVGLEVYYRTDPGQRHEV</sequence>
<accession>A0AAV7PPV2</accession>
<protein>
    <submittedName>
        <fullName evidence="1">Uncharacterized protein</fullName>
    </submittedName>
</protein>
<name>A0AAV7PPV2_PLEWA</name>
<organism evidence="1 2">
    <name type="scientific">Pleurodeles waltl</name>
    <name type="common">Iberian ribbed newt</name>
    <dbReference type="NCBI Taxonomy" id="8319"/>
    <lineage>
        <taxon>Eukaryota</taxon>
        <taxon>Metazoa</taxon>
        <taxon>Chordata</taxon>
        <taxon>Craniata</taxon>
        <taxon>Vertebrata</taxon>
        <taxon>Euteleostomi</taxon>
        <taxon>Amphibia</taxon>
        <taxon>Batrachia</taxon>
        <taxon>Caudata</taxon>
        <taxon>Salamandroidea</taxon>
        <taxon>Salamandridae</taxon>
        <taxon>Pleurodelinae</taxon>
        <taxon>Pleurodeles</taxon>
    </lineage>
</organism>
<gene>
    <name evidence="1" type="ORF">NDU88_008622</name>
</gene>
<proteinExistence type="predicted"/>
<keyword evidence="2" id="KW-1185">Reference proteome</keyword>
<dbReference type="EMBL" id="JANPWB010000011">
    <property type="protein sequence ID" value="KAJ1130268.1"/>
    <property type="molecule type" value="Genomic_DNA"/>
</dbReference>
<dbReference type="AlphaFoldDB" id="A0AAV7PPV2"/>